<comment type="caution">
    <text evidence="1">The sequence shown here is derived from an EMBL/GenBank/DDBJ whole genome shotgun (WGS) entry which is preliminary data.</text>
</comment>
<proteinExistence type="predicted"/>
<sequence>MSYYGGNEKEMKPEVELFYPKTKQHWRKWLTQNYMRKNAVWLVFYNKKSTKPTISWSDAVDEALCFGWIDGKAETLDTESHRHYFCKRKPNSTWSKINKEKTERLTSNNQMTQAGFDAIEIAKQNGSWTILDTVEALIVPVELENEFIKFDGSKDYFSSLSKSNKKILLQWIALAKTEATKQKRIGEIVENASQKQLPKLFRRKKNGI</sequence>
<gene>
    <name evidence="1" type="ORF">GCM10011506_08650</name>
</gene>
<evidence type="ECO:0000313" key="1">
    <source>
        <dbReference type="EMBL" id="GGC25589.1"/>
    </source>
</evidence>
<dbReference type="Pfam" id="PF13376">
    <property type="entry name" value="OmdA"/>
    <property type="match status" value="1"/>
</dbReference>
<evidence type="ECO:0000313" key="2">
    <source>
        <dbReference type="Proteomes" id="UP000636010"/>
    </source>
</evidence>
<dbReference type="EMBL" id="BMEC01000002">
    <property type="protein sequence ID" value="GGC25589.1"/>
    <property type="molecule type" value="Genomic_DNA"/>
</dbReference>
<evidence type="ECO:0008006" key="3">
    <source>
        <dbReference type="Google" id="ProtNLM"/>
    </source>
</evidence>
<reference evidence="2" key="1">
    <citation type="journal article" date="2019" name="Int. J. Syst. Evol. Microbiol.">
        <title>The Global Catalogue of Microorganisms (GCM) 10K type strain sequencing project: providing services to taxonomists for standard genome sequencing and annotation.</title>
        <authorList>
            <consortium name="The Broad Institute Genomics Platform"/>
            <consortium name="The Broad Institute Genome Sequencing Center for Infectious Disease"/>
            <person name="Wu L."/>
            <person name="Ma J."/>
        </authorList>
    </citation>
    <scope>NUCLEOTIDE SEQUENCE [LARGE SCALE GENOMIC DNA]</scope>
    <source>
        <strain evidence="2">CGMCC 1.10832</strain>
    </source>
</reference>
<keyword evidence="2" id="KW-1185">Reference proteome</keyword>
<name>A0ABQ1LLN7_9BACT</name>
<organism evidence="1 2">
    <name type="scientific">Marivirga lumbricoides</name>
    <dbReference type="NCBI Taxonomy" id="1046115"/>
    <lineage>
        <taxon>Bacteria</taxon>
        <taxon>Pseudomonadati</taxon>
        <taxon>Bacteroidota</taxon>
        <taxon>Cytophagia</taxon>
        <taxon>Cytophagales</taxon>
        <taxon>Marivirgaceae</taxon>
        <taxon>Marivirga</taxon>
    </lineage>
</organism>
<protein>
    <recommendedName>
        <fullName evidence="3">Bacteriocin-protection protein</fullName>
    </recommendedName>
</protein>
<accession>A0ABQ1LLN7</accession>
<dbReference type="Proteomes" id="UP000636010">
    <property type="component" value="Unassembled WGS sequence"/>
</dbReference>